<dbReference type="PROSITE" id="PS52016">
    <property type="entry name" value="TONB_DEPENDENT_REC_3"/>
    <property type="match status" value="1"/>
</dbReference>
<dbReference type="InterPro" id="IPR039426">
    <property type="entry name" value="TonB-dep_rcpt-like"/>
</dbReference>
<keyword evidence="3 10" id="KW-1134">Transmembrane beta strand</keyword>
<name>A0ABU3K4V9_9BACT</name>
<keyword evidence="6 11" id="KW-0798">TonB box</keyword>
<evidence type="ECO:0000313" key="16">
    <source>
        <dbReference type="Proteomes" id="UP001250932"/>
    </source>
</evidence>
<evidence type="ECO:0000313" key="15">
    <source>
        <dbReference type="EMBL" id="MDT7041418.1"/>
    </source>
</evidence>
<evidence type="ECO:0000256" key="7">
    <source>
        <dbReference type="ARBA" id="ARBA00023136"/>
    </source>
</evidence>
<dbReference type="SUPFAM" id="SSF56935">
    <property type="entry name" value="Porins"/>
    <property type="match status" value="1"/>
</dbReference>
<evidence type="ECO:0000256" key="3">
    <source>
        <dbReference type="ARBA" id="ARBA00022452"/>
    </source>
</evidence>
<evidence type="ECO:0000256" key="12">
    <source>
        <dbReference type="SAM" id="SignalP"/>
    </source>
</evidence>
<keyword evidence="9 10" id="KW-0998">Cell outer membrane</keyword>
<evidence type="ECO:0000256" key="5">
    <source>
        <dbReference type="ARBA" id="ARBA00022729"/>
    </source>
</evidence>
<dbReference type="PANTHER" id="PTHR30069">
    <property type="entry name" value="TONB-DEPENDENT OUTER MEMBRANE RECEPTOR"/>
    <property type="match status" value="1"/>
</dbReference>
<keyword evidence="4 10" id="KW-0812">Transmembrane</keyword>
<dbReference type="Proteomes" id="UP001250932">
    <property type="component" value="Unassembled WGS sequence"/>
</dbReference>
<evidence type="ECO:0000256" key="1">
    <source>
        <dbReference type="ARBA" id="ARBA00004571"/>
    </source>
</evidence>
<dbReference type="Gene3D" id="2.170.130.10">
    <property type="entry name" value="TonB-dependent receptor, plug domain"/>
    <property type="match status" value="1"/>
</dbReference>
<evidence type="ECO:0000259" key="14">
    <source>
        <dbReference type="Pfam" id="PF07715"/>
    </source>
</evidence>
<dbReference type="RefSeq" id="WP_313831772.1">
    <property type="nucleotide sequence ID" value="NZ_JAQOUE010000001.1"/>
</dbReference>
<dbReference type="Pfam" id="PF07715">
    <property type="entry name" value="Plug"/>
    <property type="match status" value="1"/>
</dbReference>
<sequence>MSAIVYYLFLLFLLTASSPSLIVYATTDISDTEIQNVQQMKEYVISDSRLPAIQTDKYSVPAKITVITAEDIQKFGAKTVQEALQYATGIVMYNEVGNAFEHRVDMRGFNSTPVSSISVFVDGMRANEPSFNTINFDLIPFETIERIEVIPGPNAIFGKNTLGGTINIVTKTGTTKRQVSGEVARGSFDRERYNMNASGPVGDFNYYFNFTQESEAGFRDEGGGDVQRFFSKLGYRPTDNTDVNISYTYVKSHFSQAGASPIRIAENNPKANVSPGDFFDRENNVVRINLKQILPEGFTFSANGTYRNLQQASFLVSNPFALGGSFPTSTTAADTESWSGTFQLAQQSSPFGFKNEAVMGVEVTWNDFDSQAVSAFSSSFSDSSEDVLGLYVQDSVHVSSQVILSGGLRFDKSDIDFMEKTNPSLNADIDFDRVTPRAGITYLVTPTSSVYFTFSQGFRTPTVQEMFASAFTSNPNLSPVRSKNYEVGGNAKIGTWGDVAITFYQSDIKDEIFLTCILCDFSAFDGINRNLDKTRRRGVEMTISVRPVTYFDGQINYTFTEAQFRSPINFGSGTNNMRVADVGDTLPLVPKHRLSVIGNLRPVEGVTLSVMGLYVGSQFLQNDEGNTSSSLPGYFVLNGKAAYERDVPGGIFTAFLQFNNILDANNFSRGIYAADRIPGGDGSTVQFVVPEPGFAMFGGISYQFNAFPR</sequence>
<evidence type="ECO:0000256" key="4">
    <source>
        <dbReference type="ARBA" id="ARBA00022692"/>
    </source>
</evidence>
<organism evidence="15 16">
    <name type="scientific">Candidatus Nitronereus thalassa</name>
    <dbReference type="NCBI Taxonomy" id="3020898"/>
    <lineage>
        <taxon>Bacteria</taxon>
        <taxon>Pseudomonadati</taxon>
        <taxon>Nitrospirota</taxon>
        <taxon>Nitrospiria</taxon>
        <taxon>Nitrospirales</taxon>
        <taxon>Nitrospiraceae</taxon>
        <taxon>Candidatus Nitronereus</taxon>
    </lineage>
</organism>
<evidence type="ECO:0000256" key="2">
    <source>
        <dbReference type="ARBA" id="ARBA00022448"/>
    </source>
</evidence>
<gene>
    <name evidence="15" type="ORF">PPG34_03600</name>
</gene>
<comment type="caution">
    <text evidence="15">The sequence shown here is derived from an EMBL/GenBank/DDBJ whole genome shotgun (WGS) entry which is preliminary data.</text>
</comment>
<dbReference type="CDD" id="cd01347">
    <property type="entry name" value="ligand_gated_channel"/>
    <property type="match status" value="1"/>
</dbReference>
<reference evidence="15 16" key="1">
    <citation type="journal article" date="2023" name="ISME J.">
        <title>Cultivation and genomic characterization of novel and ubiquitous marine nitrite-oxidizing bacteria from the Nitrospirales.</title>
        <authorList>
            <person name="Mueller A.J."/>
            <person name="Daebeler A."/>
            <person name="Herbold C.W."/>
            <person name="Kirkegaard R.H."/>
            <person name="Daims H."/>
        </authorList>
    </citation>
    <scope>NUCLEOTIDE SEQUENCE [LARGE SCALE GENOMIC DNA]</scope>
    <source>
        <strain evidence="15 16">EB</strain>
    </source>
</reference>
<dbReference type="InterPro" id="IPR036942">
    <property type="entry name" value="Beta-barrel_TonB_sf"/>
</dbReference>
<evidence type="ECO:0000256" key="11">
    <source>
        <dbReference type="RuleBase" id="RU003357"/>
    </source>
</evidence>
<evidence type="ECO:0000256" key="8">
    <source>
        <dbReference type="ARBA" id="ARBA00023170"/>
    </source>
</evidence>
<comment type="subcellular location">
    <subcellularLocation>
        <location evidence="1 10">Cell outer membrane</location>
        <topology evidence="1 10">Multi-pass membrane protein</topology>
    </subcellularLocation>
</comment>
<evidence type="ECO:0000256" key="6">
    <source>
        <dbReference type="ARBA" id="ARBA00023077"/>
    </source>
</evidence>
<keyword evidence="7 10" id="KW-0472">Membrane</keyword>
<keyword evidence="2 10" id="KW-0813">Transport</keyword>
<keyword evidence="16" id="KW-1185">Reference proteome</keyword>
<dbReference type="EMBL" id="JAQOUE010000001">
    <property type="protein sequence ID" value="MDT7041418.1"/>
    <property type="molecule type" value="Genomic_DNA"/>
</dbReference>
<dbReference type="PANTHER" id="PTHR30069:SF29">
    <property type="entry name" value="HEMOGLOBIN AND HEMOGLOBIN-HAPTOGLOBIN-BINDING PROTEIN 1-RELATED"/>
    <property type="match status" value="1"/>
</dbReference>
<evidence type="ECO:0000256" key="10">
    <source>
        <dbReference type="PROSITE-ProRule" id="PRU01360"/>
    </source>
</evidence>
<dbReference type="InterPro" id="IPR012910">
    <property type="entry name" value="Plug_dom"/>
</dbReference>
<dbReference type="Pfam" id="PF00593">
    <property type="entry name" value="TonB_dep_Rec_b-barrel"/>
    <property type="match status" value="1"/>
</dbReference>
<accession>A0ABU3K4V9</accession>
<protein>
    <submittedName>
        <fullName evidence="15">TonB-dependent receptor</fullName>
    </submittedName>
</protein>
<evidence type="ECO:0000259" key="13">
    <source>
        <dbReference type="Pfam" id="PF00593"/>
    </source>
</evidence>
<dbReference type="InterPro" id="IPR000531">
    <property type="entry name" value="Beta-barrel_TonB"/>
</dbReference>
<feature type="signal peptide" evidence="12">
    <location>
        <begin position="1"/>
        <end position="25"/>
    </location>
</feature>
<keyword evidence="5 12" id="KW-0732">Signal</keyword>
<keyword evidence="8 15" id="KW-0675">Receptor</keyword>
<feature type="domain" description="TonB-dependent receptor-like beta-barrel" evidence="13">
    <location>
        <begin position="235"/>
        <end position="661"/>
    </location>
</feature>
<comment type="similarity">
    <text evidence="10 11">Belongs to the TonB-dependent receptor family.</text>
</comment>
<feature type="domain" description="TonB-dependent receptor plug" evidence="14">
    <location>
        <begin position="57"/>
        <end position="165"/>
    </location>
</feature>
<feature type="chain" id="PRO_5046274829" evidence="12">
    <location>
        <begin position="26"/>
        <end position="709"/>
    </location>
</feature>
<dbReference type="InterPro" id="IPR037066">
    <property type="entry name" value="Plug_dom_sf"/>
</dbReference>
<proteinExistence type="inferred from homology"/>
<dbReference type="Gene3D" id="2.40.170.20">
    <property type="entry name" value="TonB-dependent receptor, beta-barrel domain"/>
    <property type="match status" value="1"/>
</dbReference>
<evidence type="ECO:0000256" key="9">
    <source>
        <dbReference type="ARBA" id="ARBA00023237"/>
    </source>
</evidence>